<sequence length="121" mass="14217">MKNPVEKYTEQRPWGKFEQFTRNQRTTVKIITIEPGQILSLQYHSLRDEFWHILEGEAFVTVGMETVSSVLPGAEFFIPRKTLHRIGSLRRDKGVKFLEIAFGKFDESDIVRVEDRYGRNK</sequence>
<dbReference type="PANTHER" id="PTHR46390:SF1">
    <property type="entry name" value="MANNOSE-1-PHOSPHATE GUANYLYLTRANSFERASE"/>
    <property type="match status" value="1"/>
</dbReference>
<protein>
    <recommendedName>
        <fullName evidence="1">Mannose-6-phosphate isomerase type II C-terminal domain-containing protein</fullName>
    </recommendedName>
</protein>
<dbReference type="Gene3D" id="2.60.120.10">
    <property type="entry name" value="Jelly Rolls"/>
    <property type="match status" value="1"/>
</dbReference>
<dbReference type="InterPro" id="IPR014710">
    <property type="entry name" value="RmlC-like_jellyroll"/>
</dbReference>
<dbReference type="InterPro" id="IPR011051">
    <property type="entry name" value="RmlC_Cupin_sf"/>
</dbReference>
<gene>
    <name evidence="2" type="ORF">A2827_01095</name>
</gene>
<evidence type="ECO:0000313" key="3">
    <source>
        <dbReference type="Proteomes" id="UP000177932"/>
    </source>
</evidence>
<proteinExistence type="predicted"/>
<dbReference type="InterPro" id="IPR051161">
    <property type="entry name" value="Mannose-6P_isomerase_type2"/>
</dbReference>
<dbReference type="GO" id="GO:0009298">
    <property type="term" value="P:GDP-mannose biosynthetic process"/>
    <property type="evidence" value="ECO:0007669"/>
    <property type="project" value="TreeGrafter"/>
</dbReference>
<dbReference type="GO" id="GO:0005976">
    <property type="term" value="P:polysaccharide metabolic process"/>
    <property type="evidence" value="ECO:0007669"/>
    <property type="project" value="InterPro"/>
</dbReference>
<dbReference type="PANTHER" id="PTHR46390">
    <property type="entry name" value="MANNOSE-1-PHOSPHATE GUANYLYLTRANSFERASE"/>
    <property type="match status" value="1"/>
</dbReference>
<feature type="domain" description="Mannose-6-phosphate isomerase type II C-terminal" evidence="1">
    <location>
        <begin position="10"/>
        <end position="115"/>
    </location>
</feature>
<reference evidence="2 3" key="1">
    <citation type="journal article" date="2016" name="Nat. Commun.">
        <title>Thousands of microbial genomes shed light on interconnected biogeochemical processes in an aquifer system.</title>
        <authorList>
            <person name="Anantharaman K."/>
            <person name="Brown C.T."/>
            <person name="Hug L.A."/>
            <person name="Sharon I."/>
            <person name="Castelle C.J."/>
            <person name="Probst A.J."/>
            <person name="Thomas B.C."/>
            <person name="Singh A."/>
            <person name="Wilkins M.J."/>
            <person name="Karaoz U."/>
            <person name="Brodie E.L."/>
            <person name="Williams K.H."/>
            <person name="Hubbard S.S."/>
            <person name="Banfield J.F."/>
        </authorList>
    </citation>
    <scope>NUCLEOTIDE SEQUENCE [LARGE SCALE GENOMIC DNA]</scope>
</reference>
<dbReference type="EMBL" id="MHOD01000022">
    <property type="protein sequence ID" value="OGZ57794.1"/>
    <property type="molecule type" value="Genomic_DNA"/>
</dbReference>
<dbReference type="SUPFAM" id="SSF51182">
    <property type="entry name" value="RmlC-like cupins"/>
    <property type="match status" value="1"/>
</dbReference>
<evidence type="ECO:0000259" key="1">
    <source>
        <dbReference type="Pfam" id="PF01050"/>
    </source>
</evidence>
<dbReference type="STRING" id="1802158.A2827_01095"/>
<evidence type="ECO:0000313" key="2">
    <source>
        <dbReference type="EMBL" id="OGZ57794.1"/>
    </source>
</evidence>
<accession>A0A1G2H5N5</accession>
<dbReference type="Proteomes" id="UP000177932">
    <property type="component" value="Unassembled WGS sequence"/>
</dbReference>
<dbReference type="InterPro" id="IPR001538">
    <property type="entry name" value="Man6P_isomerase-2_C"/>
</dbReference>
<dbReference type="CDD" id="cd02213">
    <property type="entry name" value="cupin_PMI_typeII_C"/>
    <property type="match status" value="1"/>
</dbReference>
<comment type="caution">
    <text evidence="2">The sequence shown here is derived from an EMBL/GenBank/DDBJ whole genome shotgun (WGS) entry which is preliminary data.</text>
</comment>
<dbReference type="AlphaFoldDB" id="A0A1G2H5N5"/>
<name>A0A1G2H5N5_9BACT</name>
<dbReference type="Pfam" id="PF01050">
    <property type="entry name" value="MannoseP_isomer"/>
    <property type="match status" value="1"/>
</dbReference>
<dbReference type="GO" id="GO:0004475">
    <property type="term" value="F:mannose-1-phosphate guanylyltransferase (GTP) activity"/>
    <property type="evidence" value="ECO:0007669"/>
    <property type="project" value="TreeGrafter"/>
</dbReference>
<organism evidence="2 3">
    <name type="scientific">Candidatus Spechtbacteria bacterium RIFCSPHIGHO2_01_FULL_43_30</name>
    <dbReference type="NCBI Taxonomy" id="1802158"/>
    <lineage>
        <taxon>Bacteria</taxon>
        <taxon>Candidatus Spechtiibacteriota</taxon>
    </lineage>
</organism>